<sequence>MAHARILVLIAILTVAVPVLAACGGGGSRDTAPAPPSETTASVTPAASPSSNGSTTTLPPGVQSGIEAFVHDQGGVYIGECPGEWKPRGDTPEWCHTRESDQGQRFEVNVGVAGSDYIFHLVFEKDTSGNWQLISSEQAGNT</sequence>
<organism evidence="3 4">
    <name type="scientific">Tepidiforma thermophila (strain KCTC 52669 / CGMCC 1.13589 / G233)</name>
    <dbReference type="NCBI Taxonomy" id="2761530"/>
    <lineage>
        <taxon>Bacteria</taxon>
        <taxon>Bacillati</taxon>
        <taxon>Chloroflexota</taxon>
        <taxon>Tepidiformia</taxon>
        <taxon>Tepidiformales</taxon>
        <taxon>Tepidiformaceae</taxon>
        <taxon>Tepidiforma</taxon>
    </lineage>
</organism>
<dbReference type="EMBL" id="PDJQ01000001">
    <property type="protein sequence ID" value="PFG74142.1"/>
    <property type="molecule type" value="Genomic_DNA"/>
</dbReference>
<accession>A0A2A9HG73</accession>
<proteinExistence type="predicted"/>
<name>A0A2A9HG73_TEPT2</name>
<feature type="chain" id="PRO_5012586268" evidence="2">
    <location>
        <begin position="22"/>
        <end position="142"/>
    </location>
</feature>
<feature type="signal peptide" evidence="2">
    <location>
        <begin position="1"/>
        <end position="21"/>
    </location>
</feature>
<dbReference type="PROSITE" id="PS51257">
    <property type="entry name" value="PROKAR_LIPOPROTEIN"/>
    <property type="match status" value="1"/>
</dbReference>
<keyword evidence="2" id="KW-0732">Signal</keyword>
<feature type="region of interest" description="Disordered" evidence="1">
    <location>
        <begin position="26"/>
        <end position="64"/>
    </location>
</feature>
<comment type="caution">
    <text evidence="3">The sequence shown here is derived from an EMBL/GenBank/DDBJ whole genome shotgun (WGS) entry which is preliminary data.</text>
</comment>
<evidence type="ECO:0000256" key="2">
    <source>
        <dbReference type="SAM" id="SignalP"/>
    </source>
</evidence>
<keyword evidence="4" id="KW-1185">Reference proteome</keyword>
<evidence type="ECO:0000256" key="1">
    <source>
        <dbReference type="SAM" id="MobiDB-lite"/>
    </source>
</evidence>
<dbReference type="RefSeq" id="WP_098503549.1">
    <property type="nucleotide sequence ID" value="NZ_PDJQ01000001.1"/>
</dbReference>
<dbReference type="AlphaFoldDB" id="A0A2A9HG73"/>
<protein>
    <submittedName>
        <fullName evidence="3">Uncharacterized protein</fullName>
    </submittedName>
</protein>
<gene>
    <name evidence="3" type="ORF">A9A59_1351</name>
</gene>
<feature type="compositionally biased region" description="Low complexity" evidence="1">
    <location>
        <begin position="37"/>
        <end position="51"/>
    </location>
</feature>
<reference evidence="3 4" key="1">
    <citation type="submission" date="2017-09" db="EMBL/GenBank/DDBJ databases">
        <title>Sequencing the genomes of two abundant thermophiles in Great Basin hot springs: Thermocrinis jamiesonii and novel Chloroflexi Thermoflexus hugenholtzii.</title>
        <authorList>
            <person name="Hedlund B."/>
        </authorList>
    </citation>
    <scope>NUCLEOTIDE SEQUENCE [LARGE SCALE GENOMIC DNA]</scope>
    <source>
        <strain evidence="3 4">G233</strain>
    </source>
</reference>
<evidence type="ECO:0000313" key="3">
    <source>
        <dbReference type="EMBL" id="PFG74142.1"/>
    </source>
</evidence>
<dbReference type="Proteomes" id="UP000223071">
    <property type="component" value="Unassembled WGS sequence"/>
</dbReference>
<evidence type="ECO:0000313" key="4">
    <source>
        <dbReference type="Proteomes" id="UP000223071"/>
    </source>
</evidence>